<evidence type="ECO:0000313" key="3">
    <source>
        <dbReference type="Proteomes" id="UP000000547"/>
    </source>
</evidence>
<gene>
    <name evidence="2" type="ordered locus">CPS_0742</name>
</gene>
<keyword evidence="1" id="KW-0472">Membrane</keyword>
<proteinExistence type="predicted"/>
<feature type="transmembrane region" description="Helical" evidence="1">
    <location>
        <begin position="20"/>
        <end position="38"/>
    </location>
</feature>
<dbReference type="EMBL" id="CP000083">
    <property type="protein sequence ID" value="AAZ25587.1"/>
    <property type="molecule type" value="Genomic_DNA"/>
</dbReference>
<keyword evidence="1" id="KW-1133">Transmembrane helix</keyword>
<dbReference type="HOGENOM" id="CLU_3214868_0_0_6"/>
<organism evidence="2 3">
    <name type="scientific">Colwellia psychrerythraea (strain 34H / ATCC BAA-681)</name>
    <name type="common">Vibrio psychroerythus</name>
    <dbReference type="NCBI Taxonomy" id="167879"/>
    <lineage>
        <taxon>Bacteria</taxon>
        <taxon>Pseudomonadati</taxon>
        <taxon>Pseudomonadota</taxon>
        <taxon>Gammaproteobacteria</taxon>
        <taxon>Alteromonadales</taxon>
        <taxon>Colwelliaceae</taxon>
        <taxon>Colwellia</taxon>
    </lineage>
</organism>
<reference evidence="2" key="1">
    <citation type="journal article" date="2005" name="Proc. Natl. Acad. Sci. U.S.A.">
        <title>The psychrophilic lifestyle as revealed by the genome sequence of Colwellia psychrerythraea 34H through genomic and proteomic analyses.</title>
        <authorList>
            <person name="Methe B.A."/>
            <person name="Nelson K.E."/>
            <person name="Deming J.W."/>
            <person name="Momen B."/>
            <person name="Melamud E."/>
            <person name="Zhang X."/>
            <person name="Moult J."/>
            <person name="Madupu R."/>
            <person name="Nelson W.C."/>
            <person name="Dodson R.J."/>
            <person name="Brinkac L.M."/>
            <person name="Daugherty S.C."/>
            <person name="Durkin A.S."/>
            <person name="DeBoy R.T."/>
            <person name="Kolonay J.F."/>
            <person name="Sullivan S.A."/>
            <person name="Zhou L."/>
            <person name="Davidsen T.M."/>
            <person name="Wu M."/>
            <person name="Huston A.L."/>
            <person name="Lewis M."/>
            <person name="Weaver B."/>
            <person name="Weidman J.F."/>
            <person name="Khouri H."/>
            <person name="Utterback T.R."/>
            <person name="Feldblyum T.V."/>
            <person name="Fraser C.M."/>
        </authorList>
    </citation>
    <scope>NUCLEOTIDE SEQUENCE [LARGE SCALE GENOMIC DNA]</scope>
    <source>
        <strain evidence="2">34H</strain>
    </source>
</reference>
<name>Q488M2_COLP3</name>
<accession>Q488M2</accession>
<evidence type="ECO:0000313" key="2">
    <source>
        <dbReference type="EMBL" id="AAZ25587.1"/>
    </source>
</evidence>
<evidence type="ECO:0000256" key="1">
    <source>
        <dbReference type="SAM" id="Phobius"/>
    </source>
</evidence>
<sequence length="44" mass="4981">MRIIDFYIGRFTHHSASTTFITLAVFVGICVSGVVRFLEQVKGY</sequence>
<dbReference type="RefSeq" id="WP_011041592.1">
    <property type="nucleotide sequence ID" value="NC_003910.7"/>
</dbReference>
<dbReference type="KEGG" id="cps:CPS_0742"/>
<dbReference type="Proteomes" id="UP000000547">
    <property type="component" value="Chromosome"/>
</dbReference>
<dbReference type="AlphaFoldDB" id="Q488M2"/>
<protein>
    <submittedName>
        <fullName evidence="2">Uncharacterized protein</fullName>
    </submittedName>
</protein>
<keyword evidence="1" id="KW-0812">Transmembrane</keyword>